<feature type="non-terminal residue" evidence="4">
    <location>
        <position position="216"/>
    </location>
</feature>
<keyword evidence="1" id="KW-0694">RNA-binding</keyword>
<dbReference type="AlphaFoldDB" id="A0A1E3P6N8"/>
<feature type="non-terminal residue" evidence="4">
    <location>
        <position position="1"/>
    </location>
</feature>
<organism evidence="4 5">
    <name type="scientific">Wickerhamomyces anomalus (strain ATCC 58044 / CBS 1984 / NCYC 433 / NRRL Y-366-8)</name>
    <name type="common">Yeast</name>
    <name type="synonym">Hansenula anomala</name>
    <dbReference type="NCBI Taxonomy" id="683960"/>
    <lineage>
        <taxon>Eukaryota</taxon>
        <taxon>Fungi</taxon>
        <taxon>Dikarya</taxon>
        <taxon>Ascomycota</taxon>
        <taxon>Saccharomycotina</taxon>
        <taxon>Saccharomycetes</taxon>
        <taxon>Phaffomycetales</taxon>
        <taxon>Wickerhamomycetaceae</taxon>
        <taxon>Wickerhamomyces</taxon>
    </lineage>
</organism>
<reference evidence="4 5" key="1">
    <citation type="journal article" date="2016" name="Proc. Natl. Acad. Sci. U.S.A.">
        <title>Comparative genomics of biotechnologically important yeasts.</title>
        <authorList>
            <person name="Riley R."/>
            <person name="Haridas S."/>
            <person name="Wolfe K.H."/>
            <person name="Lopes M.R."/>
            <person name="Hittinger C.T."/>
            <person name="Goeker M."/>
            <person name="Salamov A.A."/>
            <person name="Wisecaver J.H."/>
            <person name="Long T.M."/>
            <person name="Calvey C.H."/>
            <person name="Aerts A.L."/>
            <person name="Barry K.W."/>
            <person name="Choi C."/>
            <person name="Clum A."/>
            <person name="Coughlan A.Y."/>
            <person name="Deshpande S."/>
            <person name="Douglass A.P."/>
            <person name="Hanson S.J."/>
            <person name="Klenk H.-P."/>
            <person name="LaButti K.M."/>
            <person name="Lapidus A."/>
            <person name="Lindquist E.A."/>
            <person name="Lipzen A.M."/>
            <person name="Meier-Kolthoff J.P."/>
            <person name="Ohm R.A."/>
            <person name="Otillar R.P."/>
            <person name="Pangilinan J.L."/>
            <person name="Peng Y."/>
            <person name="Rokas A."/>
            <person name="Rosa C.A."/>
            <person name="Scheuner C."/>
            <person name="Sibirny A.A."/>
            <person name="Slot J.C."/>
            <person name="Stielow J.B."/>
            <person name="Sun H."/>
            <person name="Kurtzman C.P."/>
            <person name="Blackwell M."/>
            <person name="Grigoriev I.V."/>
            <person name="Jeffries T.W."/>
        </authorList>
    </citation>
    <scope>NUCLEOTIDE SEQUENCE [LARGE SCALE GENOMIC DNA]</scope>
    <source>
        <strain evidence="5">ATCC 58044 / CBS 1984 / NCYC 433 / NRRL Y-366-8</strain>
    </source>
</reference>
<proteinExistence type="predicted"/>
<dbReference type="Pfam" id="PF00636">
    <property type="entry name" value="Ribonuclease_3"/>
    <property type="match status" value="1"/>
</dbReference>
<protein>
    <recommendedName>
        <fullName evidence="3">RNase III domain-containing protein</fullName>
    </recommendedName>
</protein>
<evidence type="ECO:0000256" key="1">
    <source>
        <dbReference type="ARBA" id="ARBA00022884"/>
    </source>
</evidence>
<feature type="region of interest" description="Disordered" evidence="2">
    <location>
        <begin position="162"/>
        <end position="181"/>
    </location>
</feature>
<dbReference type="PANTHER" id="PTHR11207:SF0">
    <property type="entry name" value="RIBONUCLEASE 3"/>
    <property type="match status" value="1"/>
</dbReference>
<dbReference type="SUPFAM" id="SSF69065">
    <property type="entry name" value="RNase III domain-like"/>
    <property type="match status" value="1"/>
</dbReference>
<dbReference type="OrthoDB" id="2392202at2759"/>
<dbReference type="Proteomes" id="UP000094112">
    <property type="component" value="Unassembled WGS sequence"/>
</dbReference>
<dbReference type="GO" id="GO:0006369">
    <property type="term" value="P:termination of RNA polymerase II transcription"/>
    <property type="evidence" value="ECO:0007669"/>
    <property type="project" value="TreeGrafter"/>
</dbReference>
<gene>
    <name evidence="4" type="ORF">WICANDRAFT_89793</name>
</gene>
<feature type="compositionally biased region" description="Low complexity" evidence="2">
    <location>
        <begin position="170"/>
        <end position="179"/>
    </location>
</feature>
<keyword evidence="5" id="KW-1185">Reference proteome</keyword>
<accession>A0A1E3P6N8</accession>
<dbReference type="RefSeq" id="XP_019039829.1">
    <property type="nucleotide sequence ID" value="XM_019186192.1"/>
</dbReference>
<dbReference type="InterPro" id="IPR000999">
    <property type="entry name" value="RNase_III_dom"/>
</dbReference>
<dbReference type="GO" id="GO:0003723">
    <property type="term" value="F:RNA binding"/>
    <property type="evidence" value="ECO:0007669"/>
    <property type="project" value="UniProtKB-KW"/>
</dbReference>
<dbReference type="STRING" id="683960.A0A1E3P6N8"/>
<evidence type="ECO:0000256" key="2">
    <source>
        <dbReference type="SAM" id="MobiDB-lite"/>
    </source>
</evidence>
<dbReference type="GO" id="GO:0034475">
    <property type="term" value="P:U4 snRNA 3'-end processing"/>
    <property type="evidence" value="ECO:0007669"/>
    <property type="project" value="TreeGrafter"/>
</dbReference>
<name>A0A1E3P6N8_WICAA</name>
<dbReference type="PROSITE" id="PS50142">
    <property type="entry name" value="RNASE_3_2"/>
    <property type="match status" value="1"/>
</dbReference>
<sequence>IITNDRILKTVFTHKTAATDPALYDVGDCYERLEFIGDAFLNFVIALILFQKFEKAPEGGMSWYRDRLRSNLVFSGWAADYGLAKHLLPENMAKTIGEDSSKRAADIFEAYVGGLLISQTSSASNNGSFFNFAGCKPIEDWIKSLVDSKILLLQNGEEIHVRPNQKTHRSSSSSSSSSSNLQNLECWGPVYDEKYKYATEQLYSMLNPNFAPGYEI</sequence>
<dbReference type="Gene3D" id="1.10.1520.10">
    <property type="entry name" value="Ribonuclease III domain"/>
    <property type="match status" value="1"/>
</dbReference>
<evidence type="ECO:0000259" key="3">
    <source>
        <dbReference type="PROSITE" id="PS50142"/>
    </source>
</evidence>
<dbReference type="GeneID" id="30203438"/>
<evidence type="ECO:0000313" key="4">
    <source>
        <dbReference type="EMBL" id="ODQ60622.1"/>
    </source>
</evidence>
<dbReference type="GO" id="GO:0005654">
    <property type="term" value="C:nucleoplasm"/>
    <property type="evidence" value="ECO:0007669"/>
    <property type="project" value="TreeGrafter"/>
</dbReference>
<dbReference type="PANTHER" id="PTHR11207">
    <property type="entry name" value="RIBONUCLEASE III"/>
    <property type="match status" value="1"/>
</dbReference>
<dbReference type="SMART" id="SM00535">
    <property type="entry name" value="RIBOc"/>
    <property type="match status" value="1"/>
</dbReference>
<dbReference type="GO" id="GO:0004525">
    <property type="term" value="F:ribonuclease III activity"/>
    <property type="evidence" value="ECO:0007669"/>
    <property type="project" value="InterPro"/>
</dbReference>
<dbReference type="InterPro" id="IPR036389">
    <property type="entry name" value="RNase_III_sf"/>
</dbReference>
<dbReference type="GO" id="GO:0006364">
    <property type="term" value="P:rRNA processing"/>
    <property type="evidence" value="ECO:0007669"/>
    <property type="project" value="TreeGrafter"/>
</dbReference>
<feature type="domain" description="RNase III" evidence="3">
    <location>
        <begin position="1"/>
        <end position="120"/>
    </location>
</feature>
<dbReference type="EMBL" id="KV454209">
    <property type="protein sequence ID" value="ODQ60622.1"/>
    <property type="molecule type" value="Genomic_DNA"/>
</dbReference>
<evidence type="ECO:0000313" key="5">
    <source>
        <dbReference type="Proteomes" id="UP000094112"/>
    </source>
</evidence>
<dbReference type="CDD" id="cd00593">
    <property type="entry name" value="RIBOc"/>
    <property type="match status" value="1"/>
</dbReference>